<dbReference type="Proteomes" id="UP000800038">
    <property type="component" value="Unassembled WGS sequence"/>
</dbReference>
<gene>
    <name evidence="2" type="ORF">EJ02DRAFT_508465</name>
</gene>
<feature type="compositionally biased region" description="Basic and acidic residues" evidence="1">
    <location>
        <begin position="164"/>
        <end position="173"/>
    </location>
</feature>
<reference evidence="2" key="1">
    <citation type="journal article" date="2020" name="Stud. Mycol.">
        <title>101 Dothideomycetes genomes: a test case for predicting lifestyles and emergence of pathogens.</title>
        <authorList>
            <person name="Haridas S."/>
            <person name="Albert R."/>
            <person name="Binder M."/>
            <person name="Bloem J."/>
            <person name="Labutti K."/>
            <person name="Salamov A."/>
            <person name="Andreopoulos B."/>
            <person name="Baker S."/>
            <person name="Barry K."/>
            <person name="Bills G."/>
            <person name="Bluhm B."/>
            <person name="Cannon C."/>
            <person name="Castanera R."/>
            <person name="Culley D."/>
            <person name="Daum C."/>
            <person name="Ezra D."/>
            <person name="Gonzalez J."/>
            <person name="Henrissat B."/>
            <person name="Kuo A."/>
            <person name="Liang C."/>
            <person name="Lipzen A."/>
            <person name="Lutzoni F."/>
            <person name="Magnuson J."/>
            <person name="Mondo S."/>
            <person name="Nolan M."/>
            <person name="Ohm R."/>
            <person name="Pangilinan J."/>
            <person name="Park H.-J."/>
            <person name="Ramirez L."/>
            <person name="Alfaro M."/>
            <person name="Sun H."/>
            <person name="Tritt A."/>
            <person name="Yoshinaga Y."/>
            <person name="Zwiers L.-H."/>
            <person name="Turgeon B."/>
            <person name="Goodwin S."/>
            <person name="Spatafora J."/>
            <person name="Crous P."/>
            <person name="Grigoriev I."/>
        </authorList>
    </citation>
    <scope>NUCLEOTIDE SEQUENCE</scope>
    <source>
        <strain evidence="2">CBS 161.51</strain>
    </source>
</reference>
<dbReference type="EMBL" id="ML976002">
    <property type="protein sequence ID" value="KAF1946565.1"/>
    <property type="molecule type" value="Genomic_DNA"/>
</dbReference>
<feature type="compositionally biased region" description="Polar residues" evidence="1">
    <location>
        <begin position="286"/>
        <end position="296"/>
    </location>
</feature>
<dbReference type="OrthoDB" id="3799586at2759"/>
<dbReference type="AlphaFoldDB" id="A0A6A5T0Q3"/>
<protein>
    <submittedName>
        <fullName evidence="2">Uncharacterized protein</fullName>
    </submittedName>
</protein>
<keyword evidence="3" id="KW-1185">Reference proteome</keyword>
<feature type="compositionally biased region" description="Low complexity" evidence="1">
    <location>
        <begin position="213"/>
        <end position="231"/>
    </location>
</feature>
<feature type="region of interest" description="Disordered" evidence="1">
    <location>
        <begin position="164"/>
        <end position="296"/>
    </location>
</feature>
<evidence type="ECO:0000313" key="2">
    <source>
        <dbReference type="EMBL" id="KAF1946565.1"/>
    </source>
</evidence>
<feature type="region of interest" description="Disordered" evidence="1">
    <location>
        <begin position="59"/>
        <end position="92"/>
    </location>
</feature>
<organism evidence="2 3">
    <name type="scientific">Clathrospora elynae</name>
    <dbReference type="NCBI Taxonomy" id="706981"/>
    <lineage>
        <taxon>Eukaryota</taxon>
        <taxon>Fungi</taxon>
        <taxon>Dikarya</taxon>
        <taxon>Ascomycota</taxon>
        <taxon>Pezizomycotina</taxon>
        <taxon>Dothideomycetes</taxon>
        <taxon>Pleosporomycetidae</taxon>
        <taxon>Pleosporales</taxon>
        <taxon>Diademaceae</taxon>
        <taxon>Clathrospora</taxon>
    </lineage>
</organism>
<feature type="compositionally biased region" description="Polar residues" evidence="1">
    <location>
        <begin position="232"/>
        <end position="241"/>
    </location>
</feature>
<name>A0A6A5T0Q3_9PLEO</name>
<evidence type="ECO:0000313" key="3">
    <source>
        <dbReference type="Proteomes" id="UP000800038"/>
    </source>
</evidence>
<accession>A0A6A5T0Q3</accession>
<proteinExistence type="predicted"/>
<sequence>MVGFISQPIPLPDNVTFTERSRKFYDGMYRWDSEGFVDDRGVCRGFDCYDPVARAPTPLPPMLLGDDDEEGATQLHRSRRSTSNPRDSDQKIENSLDISRIFTFAINGGKTVTVRHNQLFRGHADSEHMISKMEGILIASRHAGVSITMEECYQLCAISDSADKGKKVGKREITPPSSPLGTKTTVSETRELNAHQAASTPSKGRRCNKNAQSSKLPPSSPASDLSDCPSDISSWDMGNQKTNRRPTAVTTYQRQQEEEEEIEELKRRLKTRGVAQKVKEGAEKPPSSQSNRTAPSLVSLHLASASITSRRRSSRQANAQGAFVSTTASTINLRVTLTNASTSAISRHLSSRYWWVPMKGINRTSLSTRACSYAPISSSTP</sequence>
<evidence type="ECO:0000256" key="1">
    <source>
        <dbReference type="SAM" id="MobiDB-lite"/>
    </source>
</evidence>